<keyword evidence="5" id="KW-1185">Reference proteome</keyword>
<dbReference type="Gene3D" id="2.60.120.260">
    <property type="entry name" value="Galactose-binding domain-like"/>
    <property type="match status" value="2"/>
</dbReference>
<reference evidence="5" key="1">
    <citation type="submission" date="2013-02" db="EMBL/GenBank/DDBJ databases">
        <authorList>
            <person name="Hughes D."/>
        </authorList>
    </citation>
    <scope>NUCLEOTIDE SEQUENCE</scope>
    <source>
        <strain>Durham</strain>
        <strain evidence="5">NC isolate 2 -- Noor lab</strain>
    </source>
</reference>
<protein>
    <recommendedName>
        <fullName evidence="3">Glycoside hydrolase 35 catalytic domain-containing protein</fullName>
    </recommendedName>
</protein>
<dbReference type="AlphaFoldDB" id="T1H042"/>
<proteinExistence type="inferred from homology"/>
<sequence length="148" mass="16522">MLDQGASVNFYMFFGGTNFGFTAGANNGGPGQYQPDITSYDYDAPMNEAGDPTEKYYKLREIIGKYLPLPKIPIPRPEPKAHYGTFKLNSCCSVLSTKGRQKLSTGTWFSRKPLSFEALNQYSGMVLYESMLPYLPADPTDLRIADIH</sequence>
<dbReference type="HOGENOM" id="CLU_1763438_0_0_1"/>
<dbReference type="GO" id="GO:0005975">
    <property type="term" value="P:carbohydrate metabolic process"/>
    <property type="evidence" value="ECO:0007669"/>
    <property type="project" value="InterPro"/>
</dbReference>
<organism evidence="4 5">
    <name type="scientific">Megaselia scalaris</name>
    <name type="common">Humpbacked fly</name>
    <name type="synonym">Phora scalaris</name>
    <dbReference type="NCBI Taxonomy" id="36166"/>
    <lineage>
        <taxon>Eukaryota</taxon>
        <taxon>Metazoa</taxon>
        <taxon>Ecdysozoa</taxon>
        <taxon>Arthropoda</taxon>
        <taxon>Hexapoda</taxon>
        <taxon>Insecta</taxon>
        <taxon>Pterygota</taxon>
        <taxon>Neoptera</taxon>
        <taxon>Endopterygota</taxon>
        <taxon>Diptera</taxon>
        <taxon>Brachycera</taxon>
        <taxon>Muscomorpha</taxon>
        <taxon>Platypezoidea</taxon>
        <taxon>Phoridae</taxon>
        <taxon>Megaseliini</taxon>
        <taxon>Megaselia</taxon>
    </lineage>
</organism>
<dbReference type="GO" id="GO:0004553">
    <property type="term" value="F:hydrolase activity, hydrolyzing O-glycosyl compounds"/>
    <property type="evidence" value="ECO:0007669"/>
    <property type="project" value="InterPro"/>
</dbReference>
<feature type="domain" description="Glycoside hydrolase 35 catalytic" evidence="3">
    <location>
        <begin position="1"/>
        <end position="65"/>
    </location>
</feature>
<dbReference type="EMBL" id="CAQQ02106750">
    <property type="status" value="NOT_ANNOTATED_CDS"/>
    <property type="molecule type" value="Genomic_DNA"/>
</dbReference>
<evidence type="ECO:0000313" key="5">
    <source>
        <dbReference type="Proteomes" id="UP000015102"/>
    </source>
</evidence>
<dbReference type="EnsemblMetazoa" id="MESCA009510-RA">
    <property type="protein sequence ID" value="MESCA009510-PA"/>
    <property type="gene ID" value="MESCA009510"/>
</dbReference>
<comment type="similarity">
    <text evidence="1">Belongs to the glycosyl hydrolase 35 family.</text>
</comment>
<evidence type="ECO:0000313" key="4">
    <source>
        <dbReference type="EnsemblMetazoa" id="MESCA009510-PA"/>
    </source>
</evidence>
<name>T1H042_MEGSC</name>
<keyword evidence="2" id="KW-0732">Signal</keyword>
<evidence type="ECO:0000256" key="1">
    <source>
        <dbReference type="ARBA" id="ARBA00009809"/>
    </source>
</evidence>
<dbReference type="InterPro" id="IPR031330">
    <property type="entry name" value="Gly_Hdrlase_35_cat"/>
</dbReference>
<dbReference type="PANTHER" id="PTHR23421">
    <property type="entry name" value="BETA-GALACTOSIDASE RELATED"/>
    <property type="match status" value="1"/>
</dbReference>
<dbReference type="STRING" id="36166.T1H042"/>
<dbReference type="InterPro" id="IPR001944">
    <property type="entry name" value="Glycoside_Hdrlase_35"/>
</dbReference>
<dbReference type="SUPFAM" id="SSF51445">
    <property type="entry name" value="(Trans)glycosidases"/>
    <property type="match status" value="1"/>
</dbReference>
<dbReference type="Proteomes" id="UP000015102">
    <property type="component" value="Unassembled WGS sequence"/>
</dbReference>
<dbReference type="InterPro" id="IPR017853">
    <property type="entry name" value="GH"/>
</dbReference>
<dbReference type="Pfam" id="PF01301">
    <property type="entry name" value="Glyco_hydro_35"/>
    <property type="match status" value="1"/>
</dbReference>
<evidence type="ECO:0000259" key="3">
    <source>
        <dbReference type="Pfam" id="PF01301"/>
    </source>
</evidence>
<accession>T1H042</accession>
<evidence type="ECO:0000256" key="2">
    <source>
        <dbReference type="ARBA" id="ARBA00022729"/>
    </source>
</evidence>
<reference evidence="4" key="2">
    <citation type="submission" date="2015-06" db="UniProtKB">
        <authorList>
            <consortium name="EnsemblMetazoa"/>
        </authorList>
    </citation>
    <scope>IDENTIFICATION</scope>
</reference>